<dbReference type="Proteomes" id="UP000225277">
    <property type="component" value="Unassembled WGS sequence"/>
</dbReference>
<name>A0A2D3V1A0_9PEZI</name>
<keyword evidence="1" id="KW-0472">Membrane</keyword>
<dbReference type="GeneID" id="35596443"/>
<reference evidence="2 3" key="1">
    <citation type="submission" date="2016-03" db="EMBL/GenBank/DDBJ databases">
        <authorList>
            <person name="Ploux O."/>
        </authorList>
    </citation>
    <scope>NUCLEOTIDE SEQUENCE [LARGE SCALE GENOMIC DNA]</scope>
    <source>
        <strain evidence="2 3">URUG2</strain>
    </source>
</reference>
<gene>
    <name evidence="2" type="ORF">RCC_01143</name>
</gene>
<evidence type="ECO:0000313" key="3">
    <source>
        <dbReference type="Proteomes" id="UP000225277"/>
    </source>
</evidence>
<dbReference type="RefSeq" id="XP_023622176.1">
    <property type="nucleotide sequence ID" value="XM_023766408.1"/>
</dbReference>
<keyword evidence="3" id="KW-1185">Reference proteome</keyword>
<organism evidence="2 3">
    <name type="scientific">Ramularia collo-cygni</name>
    <dbReference type="NCBI Taxonomy" id="112498"/>
    <lineage>
        <taxon>Eukaryota</taxon>
        <taxon>Fungi</taxon>
        <taxon>Dikarya</taxon>
        <taxon>Ascomycota</taxon>
        <taxon>Pezizomycotina</taxon>
        <taxon>Dothideomycetes</taxon>
        <taxon>Dothideomycetidae</taxon>
        <taxon>Mycosphaerellales</taxon>
        <taxon>Mycosphaerellaceae</taxon>
        <taxon>Ramularia</taxon>
    </lineage>
</organism>
<accession>A0A2D3V1A0</accession>
<evidence type="ECO:0000256" key="1">
    <source>
        <dbReference type="SAM" id="Phobius"/>
    </source>
</evidence>
<keyword evidence="1" id="KW-0812">Transmembrane</keyword>
<keyword evidence="1" id="KW-1133">Transmembrane helix</keyword>
<feature type="transmembrane region" description="Helical" evidence="1">
    <location>
        <begin position="33"/>
        <end position="57"/>
    </location>
</feature>
<evidence type="ECO:0000313" key="2">
    <source>
        <dbReference type="EMBL" id="CZT15279.1"/>
    </source>
</evidence>
<dbReference type="EMBL" id="FJUY01000001">
    <property type="protein sequence ID" value="CZT15279.1"/>
    <property type="molecule type" value="Genomic_DNA"/>
</dbReference>
<dbReference type="AlphaFoldDB" id="A0A2D3V1A0"/>
<proteinExistence type="predicted"/>
<protein>
    <submittedName>
        <fullName evidence="2">Uncharacterized protein</fullName>
    </submittedName>
</protein>
<sequence>MKYLTHTVAAIAATLYMQPCPAPLLVPAVAGAVSAAAGAVQAGAAVVGAGAAIAAVATQNKKRGEHAPWDEDAGISPAVLQKCVADMFNSRSVSSNVTPDGGVVVYNCPESCKEAVDEYNSFPDVDSLAARYGTVSWNDSTITTTYPVGAGCLSGS</sequence>